<feature type="non-terminal residue" evidence="1">
    <location>
        <position position="582"/>
    </location>
</feature>
<protein>
    <submittedName>
        <fullName evidence="1">15388_t:CDS:1</fullName>
    </submittedName>
</protein>
<name>A0ACA9LRM7_9GLOM</name>
<keyword evidence="2" id="KW-1185">Reference proteome</keyword>
<accession>A0ACA9LRM7</accession>
<organism evidence="1 2">
    <name type="scientific">Acaulospora colombiana</name>
    <dbReference type="NCBI Taxonomy" id="27376"/>
    <lineage>
        <taxon>Eukaryota</taxon>
        <taxon>Fungi</taxon>
        <taxon>Fungi incertae sedis</taxon>
        <taxon>Mucoromycota</taxon>
        <taxon>Glomeromycotina</taxon>
        <taxon>Glomeromycetes</taxon>
        <taxon>Diversisporales</taxon>
        <taxon>Acaulosporaceae</taxon>
        <taxon>Acaulospora</taxon>
    </lineage>
</organism>
<sequence>MSSSPPARRISYVIPPATYNVPRLSLPHLGADRHGSTTPLIISTGHEEENDSITRTQPSHASERMHPKHRLGVSSFALDTSTKLLGKNTPEGILYSGGRDGQIIAHELGVSLRQRSRAYGTTPEGKGKVNSWEAITGWNETDEETDDEDKRATNSSELPFENAWEMDTSSGESSLKLSFRQSVQSHSDWVNDILLCNFNRTSKYPSFDLLIYTKHFLVVSCSSDGTVKAWSPHDPSSSADPVILGRHSDYVRCLAQSKHQNWVASGSFDRTIKLWDLSSKRQEPIRALLPSEANNAKSSVYALATDTTGSFLASGGPERVVRLWDSRSGKRTGKLVGHTDNIRSILISQDGRYVSIMHQNLASVSPLFSFLLDQRMPQSNSGHWPHRIGDRAGNVCRVDMDGCASLSEGECVLLCKETPSKESIGTEGINNLVVLDDQFVWTATASSTINCWKVPPARHNRIANSPGDGEQEFTSSPTAFATPLSPFGIGLDSNTRKSRNRHSLNAERDGWTRSESPASLPDLTSKRRESVGGTSPLSIPRGGSALSTDMPDSNPSDTSLHTAGGRTPGVTSPPAGTNNTLF</sequence>
<comment type="caution">
    <text evidence="1">The sequence shown here is derived from an EMBL/GenBank/DDBJ whole genome shotgun (WGS) entry which is preliminary data.</text>
</comment>
<gene>
    <name evidence="1" type="ORF">ACOLOM_LOCUS4697</name>
</gene>
<proteinExistence type="predicted"/>
<dbReference type="Proteomes" id="UP000789525">
    <property type="component" value="Unassembled WGS sequence"/>
</dbReference>
<evidence type="ECO:0000313" key="1">
    <source>
        <dbReference type="EMBL" id="CAG8546905.1"/>
    </source>
</evidence>
<dbReference type="EMBL" id="CAJVPT010007964">
    <property type="protein sequence ID" value="CAG8546905.1"/>
    <property type="molecule type" value="Genomic_DNA"/>
</dbReference>
<reference evidence="1" key="1">
    <citation type="submission" date="2021-06" db="EMBL/GenBank/DDBJ databases">
        <authorList>
            <person name="Kallberg Y."/>
            <person name="Tangrot J."/>
            <person name="Rosling A."/>
        </authorList>
    </citation>
    <scope>NUCLEOTIDE SEQUENCE</scope>
    <source>
        <strain evidence="1">CL356</strain>
    </source>
</reference>
<evidence type="ECO:0000313" key="2">
    <source>
        <dbReference type="Proteomes" id="UP000789525"/>
    </source>
</evidence>